<evidence type="ECO:0000256" key="4">
    <source>
        <dbReference type="ARBA" id="ARBA00005254"/>
    </source>
</evidence>
<name>A0A6A7A179_9PLEO</name>
<evidence type="ECO:0000256" key="2">
    <source>
        <dbReference type="ARBA" id="ARBA00004685"/>
    </source>
</evidence>
<dbReference type="OrthoDB" id="448450at2759"/>
<evidence type="ECO:0000256" key="6">
    <source>
        <dbReference type="ARBA" id="ARBA00023140"/>
    </source>
</evidence>
<evidence type="ECO:0000256" key="5">
    <source>
        <dbReference type="ARBA" id="ARBA00023026"/>
    </source>
</evidence>
<dbReference type="SUPFAM" id="SSF52096">
    <property type="entry name" value="ClpP/crotonase"/>
    <property type="match status" value="1"/>
</dbReference>
<sequence>MGSEQGILVEYRGKIAIITLNVPTKLNALDGENYYKLARAMNEVAEHDEVFITVLTGKGRFFSAGADVSFGGTKDSTAIDERQSWLKSFVANNLHITHAFYTHPKILVTGLNGPAVGLSAALIAFSDFIYAAPHTFLLTPFSSLGLVSEGNASVGFVQRLGISKANEALIMSKRITCDELVQTGFVNKVIDVGGKDRNEEFLSAVLMEVDDRLGSHLNGESLIKIKELIQKPMRERLDRQGVEEVFAGMARFMKGVPQEEFRKIASGEKKHKL</sequence>
<keyword evidence="6" id="KW-0576">Peroxisome</keyword>
<comment type="pathway">
    <text evidence="3">Lipid metabolism; fatty acid beta-oxidation.</text>
</comment>
<dbReference type="Pfam" id="PF00378">
    <property type="entry name" value="ECH_1"/>
    <property type="match status" value="1"/>
</dbReference>
<dbReference type="InterPro" id="IPR051053">
    <property type="entry name" value="ECH/Chromodomain_protein"/>
</dbReference>
<evidence type="ECO:0000313" key="8">
    <source>
        <dbReference type="EMBL" id="KAF2826544.1"/>
    </source>
</evidence>
<evidence type="ECO:0000256" key="3">
    <source>
        <dbReference type="ARBA" id="ARBA00005005"/>
    </source>
</evidence>
<dbReference type="Proteomes" id="UP000799424">
    <property type="component" value="Unassembled WGS sequence"/>
</dbReference>
<dbReference type="CDD" id="cd06558">
    <property type="entry name" value="crotonase-like"/>
    <property type="match status" value="1"/>
</dbReference>
<dbReference type="GO" id="GO:0005782">
    <property type="term" value="C:peroxisomal matrix"/>
    <property type="evidence" value="ECO:0007669"/>
    <property type="project" value="TreeGrafter"/>
</dbReference>
<dbReference type="InterPro" id="IPR001753">
    <property type="entry name" value="Enoyl-CoA_hydra/iso"/>
</dbReference>
<comment type="pathway">
    <text evidence="2">Mycotoxin biosynthesis.</text>
</comment>
<keyword evidence="5" id="KW-0843">Virulence</keyword>
<accession>A0A6A7A179</accession>
<dbReference type="GO" id="GO:0006635">
    <property type="term" value="P:fatty acid beta-oxidation"/>
    <property type="evidence" value="ECO:0007669"/>
    <property type="project" value="TreeGrafter"/>
</dbReference>
<reference evidence="8" key="1">
    <citation type="journal article" date="2020" name="Stud. Mycol.">
        <title>101 Dothideomycetes genomes: a test case for predicting lifestyles and emergence of pathogens.</title>
        <authorList>
            <person name="Haridas S."/>
            <person name="Albert R."/>
            <person name="Binder M."/>
            <person name="Bloem J."/>
            <person name="Labutti K."/>
            <person name="Salamov A."/>
            <person name="Andreopoulos B."/>
            <person name="Baker S."/>
            <person name="Barry K."/>
            <person name="Bills G."/>
            <person name="Bluhm B."/>
            <person name="Cannon C."/>
            <person name="Castanera R."/>
            <person name="Culley D."/>
            <person name="Daum C."/>
            <person name="Ezra D."/>
            <person name="Gonzalez J."/>
            <person name="Henrissat B."/>
            <person name="Kuo A."/>
            <person name="Liang C."/>
            <person name="Lipzen A."/>
            <person name="Lutzoni F."/>
            <person name="Magnuson J."/>
            <person name="Mondo S."/>
            <person name="Nolan M."/>
            <person name="Ohm R."/>
            <person name="Pangilinan J."/>
            <person name="Park H.-J."/>
            <person name="Ramirez L."/>
            <person name="Alfaro M."/>
            <person name="Sun H."/>
            <person name="Tritt A."/>
            <person name="Yoshinaga Y."/>
            <person name="Zwiers L.-H."/>
            <person name="Turgeon B."/>
            <person name="Goodwin S."/>
            <person name="Spatafora J."/>
            <person name="Crous P."/>
            <person name="Grigoriev I."/>
        </authorList>
    </citation>
    <scope>NUCLEOTIDE SEQUENCE</scope>
    <source>
        <strain evidence="8">CBS 113818</strain>
    </source>
</reference>
<organism evidence="8 9">
    <name type="scientific">Ophiobolus disseminans</name>
    <dbReference type="NCBI Taxonomy" id="1469910"/>
    <lineage>
        <taxon>Eukaryota</taxon>
        <taxon>Fungi</taxon>
        <taxon>Dikarya</taxon>
        <taxon>Ascomycota</taxon>
        <taxon>Pezizomycotina</taxon>
        <taxon>Dothideomycetes</taxon>
        <taxon>Pleosporomycetidae</taxon>
        <taxon>Pleosporales</taxon>
        <taxon>Pleosporineae</taxon>
        <taxon>Phaeosphaeriaceae</taxon>
        <taxon>Ophiobolus</taxon>
    </lineage>
</organism>
<gene>
    <name evidence="8" type="ORF">CC86DRAFT_370503</name>
</gene>
<dbReference type="InterPro" id="IPR029045">
    <property type="entry name" value="ClpP/crotonase-like_dom_sf"/>
</dbReference>
<dbReference type="PANTHER" id="PTHR43684:SF1">
    <property type="entry name" value="ENOYL-COA DELTA ISOMERASE 2"/>
    <property type="match status" value="1"/>
</dbReference>
<comment type="subcellular location">
    <subcellularLocation>
        <location evidence="1">Peroxisome</location>
    </subcellularLocation>
</comment>
<dbReference type="FunFam" id="3.90.226.10:FF:000048">
    <property type="entry name" value="3,2-trans-enoyl-CoA isomerase"/>
    <property type="match status" value="1"/>
</dbReference>
<dbReference type="AlphaFoldDB" id="A0A6A7A179"/>
<evidence type="ECO:0000256" key="1">
    <source>
        <dbReference type="ARBA" id="ARBA00004275"/>
    </source>
</evidence>
<evidence type="ECO:0000313" key="9">
    <source>
        <dbReference type="Proteomes" id="UP000799424"/>
    </source>
</evidence>
<comment type="similarity">
    <text evidence="4">Belongs to the enoyl-CoA hydratase/isomerase family.</text>
</comment>
<evidence type="ECO:0000256" key="7">
    <source>
        <dbReference type="ARBA" id="ARBA00023235"/>
    </source>
</evidence>
<keyword evidence="7" id="KW-0413">Isomerase</keyword>
<dbReference type="PANTHER" id="PTHR43684">
    <property type="match status" value="1"/>
</dbReference>
<dbReference type="Gene3D" id="3.90.226.10">
    <property type="entry name" value="2-enoyl-CoA Hydratase, Chain A, domain 1"/>
    <property type="match status" value="1"/>
</dbReference>
<protein>
    <submittedName>
        <fullName evidence="8">ClpP/crotonase</fullName>
    </submittedName>
</protein>
<keyword evidence="9" id="KW-1185">Reference proteome</keyword>
<dbReference type="GO" id="GO:0004165">
    <property type="term" value="F:delta(3)-delta(2)-enoyl-CoA isomerase activity"/>
    <property type="evidence" value="ECO:0007669"/>
    <property type="project" value="UniProtKB-ARBA"/>
</dbReference>
<proteinExistence type="inferred from homology"/>
<dbReference type="EMBL" id="MU006226">
    <property type="protein sequence ID" value="KAF2826544.1"/>
    <property type="molecule type" value="Genomic_DNA"/>
</dbReference>